<dbReference type="PANTHER" id="PTHR11839:SF18">
    <property type="entry name" value="NUDIX HYDROLASE DOMAIN-CONTAINING PROTEIN"/>
    <property type="match status" value="1"/>
</dbReference>
<feature type="domain" description="Nudix hydrolase" evidence="8">
    <location>
        <begin position="95"/>
        <end position="223"/>
    </location>
</feature>
<evidence type="ECO:0000256" key="7">
    <source>
        <dbReference type="ARBA" id="ARBA00032272"/>
    </source>
</evidence>
<dbReference type="PROSITE" id="PS51462">
    <property type="entry name" value="NUDIX"/>
    <property type="match status" value="1"/>
</dbReference>
<keyword evidence="5 9" id="KW-0378">Hydrolase</keyword>
<name>A0A418W033_9PROT</name>
<dbReference type="EMBL" id="QYUL01000001">
    <property type="protein sequence ID" value="RJF83363.1"/>
    <property type="molecule type" value="Genomic_DNA"/>
</dbReference>
<keyword evidence="10" id="KW-1185">Reference proteome</keyword>
<comment type="similarity">
    <text evidence="3">Belongs to the Nudix hydrolase family. NudK subfamily.</text>
</comment>
<evidence type="ECO:0000313" key="10">
    <source>
        <dbReference type="Proteomes" id="UP000283458"/>
    </source>
</evidence>
<dbReference type="GO" id="GO:0005829">
    <property type="term" value="C:cytosol"/>
    <property type="evidence" value="ECO:0007669"/>
    <property type="project" value="TreeGrafter"/>
</dbReference>
<comment type="catalytic activity">
    <reaction evidence="1">
        <text>GDP-alpha-D-mannose + H2O = alpha-D-mannose 1-phosphate + GMP + 2 H(+)</text>
        <dbReference type="Rhea" id="RHEA:27978"/>
        <dbReference type="ChEBI" id="CHEBI:15377"/>
        <dbReference type="ChEBI" id="CHEBI:15378"/>
        <dbReference type="ChEBI" id="CHEBI:57527"/>
        <dbReference type="ChEBI" id="CHEBI:58115"/>
        <dbReference type="ChEBI" id="CHEBI:58409"/>
    </reaction>
</comment>
<evidence type="ECO:0000256" key="6">
    <source>
        <dbReference type="ARBA" id="ARBA00032162"/>
    </source>
</evidence>
<dbReference type="GO" id="GO:0006753">
    <property type="term" value="P:nucleoside phosphate metabolic process"/>
    <property type="evidence" value="ECO:0007669"/>
    <property type="project" value="TreeGrafter"/>
</dbReference>
<dbReference type="Gene3D" id="3.90.79.10">
    <property type="entry name" value="Nucleoside Triphosphate Pyrophosphohydrolase"/>
    <property type="match status" value="1"/>
</dbReference>
<dbReference type="GO" id="GO:0016787">
    <property type="term" value="F:hydrolase activity"/>
    <property type="evidence" value="ECO:0007669"/>
    <property type="project" value="UniProtKB-KW"/>
</dbReference>
<organism evidence="9 10">
    <name type="scientific">Azospirillum cavernae</name>
    <dbReference type="NCBI Taxonomy" id="2320860"/>
    <lineage>
        <taxon>Bacteria</taxon>
        <taxon>Pseudomonadati</taxon>
        <taxon>Pseudomonadota</taxon>
        <taxon>Alphaproteobacteria</taxon>
        <taxon>Rhodospirillales</taxon>
        <taxon>Azospirillaceae</taxon>
        <taxon>Azospirillum</taxon>
    </lineage>
</organism>
<dbReference type="SUPFAM" id="SSF55811">
    <property type="entry name" value="Nudix"/>
    <property type="match status" value="1"/>
</dbReference>
<dbReference type="Proteomes" id="UP000283458">
    <property type="component" value="Unassembled WGS sequence"/>
</dbReference>
<evidence type="ECO:0000256" key="1">
    <source>
        <dbReference type="ARBA" id="ARBA00000847"/>
    </source>
</evidence>
<gene>
    <name evidence="9" type="ORF">D3877_01395</name>
</gene>
<proteinExistence type="inferred from homology"/>
<comment type="cofactor">
    <cofactor evidence="2">
        <name>Mg(2+)</name>
        <dbReference type="ChEBI" id="CHEBI:18420"/>
    </cofactor>
</comment>
<evidence type="ECO:0000256" key="4">
    <source>
        <dbReference type="ARBA" id="ARBA00016377"/>
    </source>
</evidence>
<dbReference type="Pfam" id="PF00293">
    <property type="entry name" value="NUDIX"/>
    <property type="match status" value="1"/>
</dbReference>
<dbReference type="CDD" id="cd24161">
    <property type="entry name" value="NUDIX_ADPRase_Ndx2"/>
    <property type="match status" value="1"/>
</dbReference>
<accession>A0A418W033</accession>
<dbReference type="InterPro" id="IPR015797">
    <property type="entry name" value="NUDIX_hydrolase-like_dom_sf"/>
</dbReference>
<evidence type="ECO:0000259" key="8">
    <source>
        <dbReference type="PROSITE" id="PS51462"/>
    </source>
</evidence>
<comment type="caution">
    <text evidence="9">The sequence shown here is derived from an EMBL/GenBank/DDBJ whole genome shotgun (WGS) entry which is preliminary data.</text>
</comment>
<evidence type="ECO:0000256" key="5">
    <source>
        <dbReference type="ARBA" id="ARBA00022801"/>
    </source>
</evidence>
<protein>
    <recommendedName>
        <fullName evidence="4">GDP-mannose pyrophosphatase</fullName>
    </recommendedName>
    <alternativeName>
        <fullName evidence="6">GDP-mannose hydrolase</fullName>
    </alternativeName>
    <alternativeName>
        <fullName evidence="7">GDPMK</fullName>
    </alternativeName>
</protein>
<dbReference type="InterPro" id="IPR000086">
    <property type="entry name" value="NUDIX_hydrolase_dom"/>
</dbReference>
<sequence length="246" mass="27092">MLSVKKPIFNDFLLVVTNSEKILSSFVLVELLRGDGRLPIVRPQSTEGFGVPQETGNPWTVLTSTTKYENAWIEVVEHKVLTPKGNPGIYGVVRPRGVATGVVPIDDQGRVTLVGQYRFPLEQYSWEIPEGGGDKSVDPQKSAARELLEETGQTARHWLPLMTLHLSNCITDEVAHTFLAWGLEQGTPCPDDTEVLAVRRVPFAETVAMAMRGEITDSMAVASLFKVQLMALDGSLPDEVARLIRP</sequence>
<dbReference type="PANTHER" id="PTHR11839">
    <property type="entry name" value="UDP/ADP-SUGAR PYROPHOSPHATASE"/>
    <property type="match status" value="1"/>
</dbReference>
<dbReference type="OrthoDB" id="177518at2"/>
<evidence type="ECO:0000256" key="2">
    <source>
        <dbReference type="ARBA" id="ARBA00001946"/>
    </source>
</evidence>
<reference evidence="9 10" key="1">
    <citation type="submission" date="2018-09" db="EMBL/GenBank/DDBJ databases">
        <authorList>
            <person name="Zhu H."/>
        </authorList>
    </citation>
    <scope>NUCLEOTIDE SEQUENCE [LARGE SCALE GENOMIC DNA]</scope>
    <source>
        <strain evidence="9 10">K2W22B-5</strain>
    </source>
</reference>
<evidence type="ECO:0000313" key="9">
    <source>
        <dbReference type="EMBL" id="RJF83363.1"/>
    </source>
</evidence>
<dbReference type="AlphaFoldDB" id="A0A418W033"/>
<dbReference type="GO" id="GO:0019693">
    <property type="term" value="P:ribose phosphate metabolic process"/>
    <property type="evidence" value="ECO:0007669"/>
    <property type="project" value="TreeGrafter"/>
</dbReference>
<evidence type="ECO:0000256" key="3">
    <source>
        <dbReference type="ARBA" id="ARBA00007275"/>
    </source>
</evidence>